<reference evidence="2" key="1">
    <citation type="journal article" date="2014" name="Int. J. Syst. Evol. Microbiol.">
        <title>Complete genome sequence of Corynebacterium casei LMG S-19264T (=DSM 44701T), isolated from a smear-ripened cheese.</title>
        <authorList>
            <consortium name="US DOE Joint Genome Institute (JGI-PGF)"/>
            <person name="Walter F."/>
            <person name="Albersmeier A."/>
            <person name="Kalinowski J."/>
            <person name="Ruckert C."/>
        </authorList>
    </citation>
    <scope>NUCLEOTIDE SEQUENCE</scope>
    <source>
        <strain evidence="2">VKM B-1606</strain>
    </source>
</reference>
<dbReference type="Gene3D" id="3.40.630.30">
    <property type="match status" value="1"/>
</dbReference>
<dbReference type="GO" id="GO:0016747">
    <property type="term" value="F:acyltransferase activity, transferring groups other than amino-acyl groups"/>
    <property type="evidence" value="ECO:0007669"/>
    <property type="project" value="InterPro"/>
</dbReference>
<name>A0A9W6IT91_9HYPH</name>
<evidence type="ECO:0000313" key="4">
    <source>
        <dbReference type="Proteomes" id="UP000758856"/>
    </source>
</evidence>
<dbReference type="RefSeq" id="WP_204949196.1">
    <property type="nucleotide sequence ID" value="NZ_BSFF01000002.1"/>
</dbReference>
<protein>
    <submittedName>
        <fullName evidence="2 3">N-acetyltransferase</fullName>
    </submittedName>
</protein>
<reference evidence="2" key="3">
    <citation type="submission" date="2023-01" db="EMBL/GenBank/DDBJ databases">
        <authorList>
            <person name="Sun Q."/>
            <person name="Evtushenko L."/>
        </authorList>
    </citation>
    <scope>NUCLEOTIDE SEQUENCE</scope>
    <source>
        <strain evidence="2">VKM B-1606</strain>
    </source>
</reference>
<reference evidence="3 4" key="2">
    <citation type="submission" date="2021-01" db="EMBL/GenBank/DDBJ databases">
        <title>Genomic Encyclopedia of Type Strains, Phase IV (KMG-IV): sequencing the most valuable type-strain genomes for metagenomic binning, comparative biology and taxonomic classification.</title>
        <authorList>
            <person name="Goeker M."/>
        </authorList>
    </citation>
    <scope>NUCLEOTIDE SEQUENCE [LARGE SCALE GENOMIC DNA]</scope>
    <source>
        <strain evidence="3 4">DSM 6130</strain>
    </source>
</reference>
<comment type="caution">
    <text evidence="2">The sequence shown here is derived from an EMBL/GenBank/DDBJ whole genome shotgun (WGS) entry which is preliminary data.</text>
</comment>
<evidence type="ECO:0000313" key="3">
    <source>
        <dbReference type="EMBL" id="MBM7850822.1"/>
    </source>
</evidence>
<dbReference type="InterPro" id="IPR016181">
    <property type="entry name" value="Acyl_CoA_acyltransferase"/>
</dbReference>
<dbReference type="AlphaFoldDB" id="A0A9W6IT91"/>
<dbReference type="EMBL" id="BSFF01000002">
    <property type="protein sequence ID" value="GLK56116.1"/>
    <property type="molecule type" value="Genomic_DNA"/>
</dbReference>
<dbReference type="Proteomes" id="UP000758856">
    <property type="component" value="Unassembled WGS sequence"/>
</dbReference>
<dbReference type="EMBL" id="JAFBCY010000001">
    <property type="protein sequence ID" value="MBM7850822.1"/>
    <property type="molecule type" value="Genomic_DNA"/>
</dbReference>
<dbReference type="Proteomes" id="UP001143400">
    <property type="component" value="Unassembled WGS sequence"/>
</dbReference>
<dbReference type="CDD" id="cd04301">
    <property type="entry name" value="NAT_SF"/>
    <property type="match status" value="1"/>
</dbReference>
<dbReference type="InterPro" id="IPR000182">
    <property type="entry name" value="GNAT_dom"/>
</dbReference>
<proteinExistence type="predicted"/>
<gene>
    <name evidence="2" type="ORF">GCM10008170_21350</name>
    <name evidence="3" type="ORF">JOD31_001034</name>
</gene>
<organism evidence="2 5">
    <name type="scientific">Methylopila capsulata</name>
    <dbReference type="NCBI Taxonomy" id="61654"/>
    <lineage>
        <taxon>Bacteria</taxon>
        <taxon>Pseudomonadati</taxon>
        <taxon>Pseudomonadota</taxon>
        <taxon>Alphaproteobacteria</taxon>
        <taxon>Hyphomicrobiales</taxon>
        <taxon>Methylopilaceae</taxon>
        <taxon>Methylopila</taxon>
    </lineage>
</organism>
<sequence>MTPDVVVTDAGQPSDRDVILRELVAYNDAVVGPSGARPLAVLLRDPETAETLGGLWGRTTFDWLYVELLVVPEALRGQGLGGAVLAQAETEARARGCAGIWLDTFDFQARGFYETRGFEVFGSIPGHPRGRERFFLRKTF</sequence>
<accession>A0A9W6IT91</accession>
<dbReference type="PROSITE" id="PS51186">
    <property type="entry name" value="GNAT"/>
    <property type="match status" value="1"/>
</dbReference>
<keyword evidence="4" id="KW-1185">Reference proteome</keyword>
<dbReference type="SUPFAM" id="SSF55729">
    <property type="entry name" value="Acyl-CoA N-acyltransferases (Nat)"/>
    <property type="match status" value="1"/>
</dbReference>
<evidence type="ECO:0000313" key="2">
    <source>
        <dbReference type="EMBL" id="GLK56116.1"/>
    </source>
</evidence>
<evidence type="ECO:0000313" key="5">
    <source>
        <dbReference type="Proteomes" id="UP001143400"/>
    </source>
</evidence>
<dbReference type="Pfam" id="PF00583">
    <property type="entry name" value="Acetyltransf_1"/>
    <property type="match status" value="1"/>
</dbReference>
<feature type="domain" description="N-acetyltransferase" evidence="1">
    <location>
        <begin position="1"/>
        <end position="140"/>
    </location>
</feature>
<evidence type="ECO:0000259" key="1">
    <source>
        <dbReference type="PROSITE" id="PS51186"/>
    </source>
</evidence>